<evidence type="ECO:0000256" key="1">
    <source>
        <dbReference type="SAM" id="MobiDB-lite"/>
    </source>
</evidence>
<proteinExistence type="predicted"/>
<sequence>MKTYITMSIGALSVVMLALMACSGDRVTATNMDATVEARVQEELAKADPTATPLPTDTSTPSSTLTQIPTPTSTPTPSPVLPSSASILKNSQDIMVGLDSFHYDIQMEIKSGDFELPMGYKGRFEAPGSLSQTLSANMFGLSITGDFIKTGDDYYEKEFMGEWASTGEFEGIDPREFWTGEDNLLSLPIASEPTKLNLEGVEVYKISWGLSDMVSGAFPAGILSFLDIAGEGMPR</sequence>
<feature type="compositionally biased region" description="Low complexity" evidence="1">
    <location>
        <begin position="47"/>
        <end position="71"/>
    </location>
</feature>
<evidence type="ECO:0008006" key="3">
    <source>
        <dbReference type="Google" id="ProtNLM"/>
    </source>
</evidence>
<dbReference type="AlphaFoldDB" id="A0A383CD75"/>
<accession>A0A383CD75</accession>
<feature type="non-terminal residue" evidence="2">
    <location>
        <position position="235"/>
    </location>
</feature>
<name>A0A383CD75_9ZZZZ</name>
<evidence type="ECO:0000313" key="2">
    <source>
        <dbReference type="EMBL" id="SVE29625.1"/>
    </source>
</evidence>
<dbReference type="Gene3D" id="2.50.20.20">
    <property type="match status" value="1"/>
</dbReference>
<organism evidence="2">
    <name type="scientific">marine metagenome</name>
    <dbReference type="NCBI Taxonomy" id="408172"/>
    <lineage>
        <taxon>unclassified sequences</taxon>
        <taxon>metagenomes</taxon>
        <taxon>ecological metagenomes</taxon>
    </lineage>
</organism>
<feature type="region of interest" description="Disordered" evidence="1">
    <location>
        <begin position="44"/>
        <end position="80"/>
    </location>
</feature>
<reference evidence="2" key="1">
    <citation type="submission" date="2018-05" db="EMBL/GenBank/DDBJ databases">
        <authorList>
            <person name="Lanie J.A."/>
            <person name="Ng W.-L."/>
            <person name="Kazmierczak K.M."/>
            <person name="Andrzejewski T.M."/>
            <person name="Davidsen T.M."/>
            <person name="Wayne K.J."/>
            <person name="Tettelin H."/>
            <person name="Glass J.I."/>
            <person name="Rusch D."/>
            <person name="Podicherti R."/>
            <person name="Tsui H.-C.T."/>
            <person name="Winkler M.E."/>
        </authorList>
    </citation>
    <scope>NUCLEOTIDE SEQUENCE</scope>
</reference>
<gene>
    <name evidence="2" type="ORF">METZ01_LOCUS482479</name>
</gene>
<dbReference type="PROSITE" id="PS51257">
    <property type="entry name" value="PROKAR_LIPOPROTEIN"/>
    <property type="match status" value="1"/>
</dbReference>
<dbReference type="EMBL" id="UINC01207514">
    <property type="protein sequence ID" value="SVE29625.1"/>
    <property type="molecule type" value="Genomic_DNA"/>
</dbReference>
<protein>
    <recommendedName>
        <fullName evidence="3">Lipoprotein</fullName>
    </recommendedName>
</protein>